<dbReference type="InterPro" id="IPR000843">
    <property type="entry name" value="HTH_LacI"/>
</dbReference>
<keyword evidence="1" id="KW-0805">Transcription regulation</keyword>
<dbReference type="PANTHER" id="PTHR30146">
    <property type="entry name" value="LACI-RELATED TRANSCRIPTIONAL REPRESSOR"/>
    <property type="match status" value="1"/>
</dbReference>
<evidence type="ECO:0000256" key="3">
    <source>
        <dbReference type="ARBA" id="ARBA00023163"/>
    </source>
</evidence>
<dbReference type="SMART" id="SM00354">
    <property type="entry name" value="HTH_LACI"/>
    <property type="match status" value="1"/>
</dbReference>
<dbReference type="Pfam" id="PF00532">
    <property type="entry name" value="Peripla_BP_1"/>
    <property type="match status" value="1"/>
</dbReference>
<reference evidence="5 6" key="1">
    <citation type="submission" date="2019-12" db="EMBL/GenBank/DDBJ databases">
        <title>Shinella granuli gen. nov., sp. nov., and proposal of the reclassification of Zoogloea ramigera ATCC 19623 as Shinella zoogloeoides sp. nov.</title>
        <authorList>
            <person name="Gao J."/>
        </authorList>
    </citation>
    <scope>NUCLEOTIDE SEQUENCE [LARGE SCALE GENOMIC DNA]</scope>
    <source>
        <strain evidence="5 6">DSM 287</strain>
    </source>
</reference>
<dbReference type="CDD" id="cd06267">
    <property type="entry name" value="PBP1_LacI_sugar_binding-like"/>
    <property type="match status" value="1"/>
</dbReference>
<feature type="domain" description="HTH lacI-type" evidence="4">
    <location>
        <begin position="26"/>
        <end position="81"/>
    </location>
</feature>
<dbReference type="SUPFAM" id="SSF53822">
    <property type="entry name" value="Periplasmic binding protein-like I"/>
    <property type="match status" value="1"/>
</dbReference>
<evidence type="ECO:0000313" key="5">
    <source>
        <dbReference type="EMBL" id="MXO00521.1"/>
    </source>
</evidence>
<keyword evidence="3" id="KW-0804">Transcription</keyword>
<dbReference type="InterPro" id="IPR010982">
    <property type="entry name" value="Lambda_DNA-bd_dom_sf"/>
</dbReference>
<proteinExistence type="predicted"/>
<accession>A0A6N8TD36</accession>
<evidence type="ECO:0000259" key="4">
    <source>
        <dbReference type="PROSITE" id="PS50932"/>
    </source>
</evidence>
<dbReference type="Proteomes" id="UP000440304">
    <property type="component" value="Unassembled WGS sequence"/>
</dbReference>
<dbReference type="PROSITE" id="PS50932">
    <property type="entry name" value="HTH_LACI_2"/>
    <property type="match status" value="1"/>
</dbReference>
<dbReference type="Gene3D" id="1.10.260.40">
    <property type="entry name" value="lambda repressor-like DNA-binding domains"/>
    <property type="match status" value="1"/>
</dbReference>
<dbReference type="InterPro" id="IPR001761">
    <property type="entry name" value="Peripla_BP/Lac1_sug-bd_dom"/>
</dbReference>
<protein>
    <submittedName>
        <fullName evidence="5">LacI family DNA-binding transcriptional regulator</fullName>
    </submittedName>
</protein>
<evidence type="ECO:0000256" key="1">
    <source>
        <dbReference type="ARBA" id="ARBA00023015"/>
    </source>
</evidence>
<dbReference type="Gene3D" id="3.40.50.2300">
    <property type="match status" value="2"/>
</dbReference>
<dbReference type="GO" id="GO:0000976">
    <property type="term" value="F:transcription cis-regulatory region binding"/>
    <property type="evidence" value="ECO:0007669"/>
    <property type="project" value="TreeGrafter"/>
</dbReference>
<dbReference type="SUPFAM" id="SSF47413">
    <property type="entry name" value="lambda repressor-like DNA-binding domains"/>
    <property type="match status" value="1"/>
</dbReference>
<evidence type="ECO:0000256" key="2">
    <source>
        <dbReference type="ARBA" id="ARBA00023125"/>
    </source>
</evidence>
<dbReference type="RefSeq" id="WP_160785909.1">
    <property type="nucleotide sequence ID" value="NZ_CP086611.1"/>
</dbReference>
<evidence type="ECO:0000313" key="6">
    <source>
        <dbReference type="Proteomes" id="UP000440304"/>
    </source>
</evidence>
<gene>
    <name evidence="5" type="ORF">GR156_09425</name>
</gene>
<name>A0A6N8TD36_SHIZO</name>
<dbReference type="InterPro" id="IPR028082">
    <property type="entry name" value="Peripla_BP_I"/>
</dbReference>
<organism evidence="5 6">
    <name type="scientific">Shinella zoogloeoides</name>
    <name type="common">Crabtreella saccharophila</name>
    <dbReference type="NCBI Taxonomy" id="352475"/>
    <lineage>
        <taxon>Bacteria</taxon>
        <taxon>Pseudomonadati</taxon>
        <taxon>Pseudomonadota</taxon>
        <taxon>Alphaproteobacteria</taxon>
        <taxon>Hyphomicrobiales</taxon>
        <taxon>Rhizobiaceae</taxon>
        <taxon>Shinella</taxon>
    </lineage>
</organism>
<sequence length="350" mass="37398">MEGVGSPLVAGKERTGGKARGIARRATLSDVAAEAGVSTAVVSYVLNGGPRNVSETTRIAVEQAMEKLNYRRNPVASALTAGRSNLVGLLVPDQSNPFFAELAGEFEREGRARGYLTMLGNTSHDASIELDYVRALADWRVRAVFVASVNEHEFVVDGCPIIYVHSAPAKSRLTAALFDDFGGGITATRHLIAHGYEDIHCLAGPSDFGPFGHRRRGWEAAMSEAGLSTKGRVHYVAASRLEAARQIRDLMMGDRCPRAIFSTSDEQALSVLRAAAEAGKSIPGDVALVGFDGIAEALQGRPRITTIALPLRRLAVEVFNAIEDCGSTDRRHEPLQGQLTIGETCGCQVA</sequence>
<comment type="caution">
    <text evidence="5">The sequence shown here is derived from an EMBL/GenBank/DDBJ whole genome shotgun (WGS) entry which is preliminary data.</text>
</comment>
<keyword evidence="2 5" id="KW-0238">DNA-binding</keyword>
<dbReference type="Pfam" id="PF00356">
    <property type="entry name" value="LacI"/>
    <property type="match status" value="1"/>
</dbReference>
<dbReference type="GO" id="GO:0003700">
    <property type="term" value="F:DNA-binding transcription factor activity"/>
    <property type="evidence" value="ECO:0007669"/>
    <property type="project" value="TreeGrafter"/>
</dbReference>
<dbReference type="AlphaFoldDB" id="A0A6N8TD36"/>
<dbReference type="EMBL" id="WUML01000005">
    <property type="protein sequence ID" value="MXO00521.1"/>
    <property type="molecule type" value="Genomic_DNA"/>
</dbReference>
<dbReference type="PANTHER" id="PTHR30146:SF109">
    <property type="entry name" value="HTH-TYPE TRANSCRIPTIONAL REGULATOR GALS"/>
    <property type="match status" value="1"/>
</dbReference>
<dbReference type="CDD" id="cd01392">
    <property type="entry name" value="HTH_LacI"/>
    <property type="match status" value="1"/>
</dbReference>
<dbReference type="OrthoDB" id="7170131at2"/>